<dbReference type="Pfam" id="PF22936">
    <property type="entry name" value="Pol_BBD"/>
    <property type="match status" value="1"/>
</dbReference>
<dbReference type="Proteomes" id="UP000467840">
    <property type="component" value="Chromosome 9"/>
</dbReference>
<dbReference type="EMBL" id="JAAGAX010000008">
    <property type="protein sequence ID" value="KAF2307223.1"/>
    <property type="molecule type" value="Genomic_DNA"/>
</dbReference>
<dbReference type="AlphaFoldDB" id="A0A6A6M4D4"/>
<dbReference type="PANTHER" id="PTHR47481:SF30">
    <property type="entry name" value="CCHC-TYPE DOMAIN-CONTAINING PROTEIN"/>
    <property type="match status" value="1"/>
</dbReference>
<organism evidence="2 3">
    <name type="scientific">Hevea brasiliensis</name>
    <name type="common">Para rubber tree</name>
    <name type="synonym">Siphonia brasiliensis</name>
    <dbReference type="NCBI Taxonomy" id="3981"/>
    <lineage>
        <taxon>Eukaryota</taxon>
        <taxon>Viridiplantae</taxon>
        <taxon>Streptophyta</taxon>
        <taxon>Embryophyta</taxon>
        <taxon>Tracheophyta</taxon>
        <taxon>Spermatophyta</taxon>
        <taxon>Magnoliopsida</taxon>
        <taxon>eudicotyledons</taxon>
        <taxon>Gunneridae</taxon>
        <taxon>Pentapetalae</taxon>
        <taxon>rosids</taxon>
        <taxon>fabids</taxon>
        <taxon>Malpighiales</taxon>
        <taxon>Euphorbiaceae</taxon>
        <taxon>Crotonoideae</taxon>
        <taxon>Micrandreae</taxon>
        <taxon>Hevea</taxon>
    </lineage>
</organism>
<evidence type="ECO:0000313" key="3">
    <source>
        <dbReference type="Proteomes" id="UP000467840"/>
    </source>
</evidence>
<reference evidence="2 3" key="1">
    <citation type="journal article" date="2020" name="Mol. Plant">
        <title>The Chromosome-Based Rubber Tree Genome Provides New Insights into Spurge Genome Evolution and Rubber Biosynthesis.</title>
        <authorList>
            <person name="Liu J."/>
            <person name="Shi C."/>
            <person name="Shi C.C."/>
            <person name="Li W."/>
            <person name="Zhang Q.J."/>
            <person name="Zhang Y."/>
            <person name="Li K."/>
            <person name="Lu H.F."/>
            <person name="Shi C."/>
            <person name="Zhu S.T."/>
            <person name="Xiao Z.Y."/>
            <person name="Nan H."/>
            <person name="Yue Y."/>
            <person name="Zhu X.G."/>
            <person name="Wu Y."/>
            <person name="Hong X.N."/>
            <person name="Fan G.Y."/>
            <person name="Tong Y."/>
            <person name="Zhang D."/>
            <person name="Mao C.L."/>
            <person name="Liu Y.L."/>
            <person name="Hao S.J."/>
            <person name="Liu W.Q."/>
            <person name="Lv M.Q."/>
            <person name="Zhang H.B."/>
            <person name="Liu Y."/>
            <person name="Hu-Tang G.R."/>
            <person name="Wang J.P."/>
            <person name="Wang J.H."/>
            <person name="Sun Y.H."/>
            <person name="Ni S.B."/>
            <person name="Chen W.B."/>
            <person name="Zhang X.C."/>
            <person name="Jiao Y.N."/>
            <person name="Eichler E.E."/>
            <person name="Li G.H."/>
            <person name="Liu X."/>
            <person name="Gao L.Z."/>
        </authorList>
    </citation>
    <scope>NUCLEOTIDE SEQUENCE [LARGE SCALE GENOMIC DNA]</scope>
    <source>
        <strain evidence="3">cv. GT1</strain>
        <tissue evidence="2">Leaf</tissue>
    </source>
</reference>
<proteinExistence type="predicted"/>
<sequence length="294" mass="33508">MEKNYSTWEFQFRLYVTEKELLGHIDCTNPEPTDATKLAEWKIKDARVMSWIIGSYKSQIVLNLRPYKTAQTMWEYLKKLYNQTNSARRFHLELHQDSLADVLVVHEISKSDKFLMKLRSDFENAHSNLMNRHPSPTLDVCFGELIREGQRLLTQTTFEQEKITTTHMAFSAQGKDKGRDLNKVQCFNYKNYGHIAANFNQNAILTPEMVQQMIVSALSALGSQGNGNSLSKSWLVDSATSNHMIGSANLLQNVHPYQGSEHIQVANGNNLSITTVGDVTPIFNNAYFHCIVFP</sequence>
<dbReference type="InterPro" id="IPR054722">
    <property type="entry name" value="PolX-like_BBD"/>
</dbReference>
<protein>
    <recommendedName>
        <fullName evidence="1">Retrovirus-related Pol polyprotein from transposon TNT 1-94-like beta-barrel domain-containing protein</fullName>
    </recommendedName>
</protein>
<dbReference type="PANTHER" id="PTHR47481">
    <property type="match status" value="1"/>
</dbReference>
<evidence type="ECO:0000313" key="2">
    <source>
        <dbReference type="EMBL" id="KAF2307223.1"/>
    </source>
</evidence>
<dbReference type="Pfam" id="PF14223">
    <property type="entry name" value="Retrotran_gag_2"/>
    <property type="match status" value="1"/>
</dbReference>
<gene>
    <name evidence="2" type="ORF">GH714_025551</name>
</gene>
<comment type="caution">
    <text evidence="2">The sequence shown here is derived from an EMBL/GenBank/DDBJ whole genome shotgun (WGS) entry which is preliminary data.</text>
</comment>
<accession>A0A6A6M4D4</accession>
<name>A0A6A6M4D4_HEVBR</name>
<feature type="domain" description="Retrovirus-related Pol polyprotein from transposon TNT 1-94-like beta-barrel" evidence="1">
    <location>
        <begin position="234"/>
        <end position="280"/>
    </location>
</feature>
<evidence type="ECO:0000259" key="1">
    <source>
        <dbReference type="Pfam" id="PF22936"/>
    </source>
</evidence>
<keyword evidence="3" id="KW-1185">Reference proteome</keyword>